<dbReference type="InterPro" id="IPR036453">
    <property type="entry name" value="GluRdtase_dimer_dom_sf"/>
</dbReference>
<name>A0A7X9XBN5_9BACT</name>
<dbReference type="GO" id="GO:0008883">
    <property type="term" value="F:glutamyl-tRNA reductase activity"/>
    <property type="evidence" value="ECO:0007669"/>
    <property type="project" value="UniProtKB-UniRule"/>
</dbReference>
<comment type="caution">
    <text evidence="16">The sequence shown here is derived from an EMBL/GenBank/DDBJ whole genome shotgun (WGS) entry which is preliminary data.</text>
</comment>
<dbReference type="Pfam" id="PF05201">
    <property type="entry name" value="GlutR_N"/>
    <property type="match status" value="1"/>
</dbReference>
<evidence type="ECO:0000259" key="13">
    <source>
        <dbReference type="Pfam" id="PF00745"/>
    </source>
</evidence>
<dbReference type="Gene3D" id="3.30.460.30">
    <property type="entry name" value="Glutamyl-tRNA reductase, N-terminal domain"/>
    <property type="match status" value="1"/>
</dbReference>
<evidence type="ECO:0000256" key="4">
    <source>
        <dbReference type="ARBA" id="ARBA00022857"/>
    </source>
</evidence>
<evidence type="ECO:0000256" key="12">
    <source>
        <dbReference type="RuleBase" id="RU000584"/>
    </source>
</evidence>
<feature type="binding site" evidence="8 10">
    <location>
        <begin position="51"/>
        <end position="54"/>
    </location>
    <ligand>
        <name>substrate</name>
    </ligand>
</feature>
<comment type="subunit">
    <text evidence="8">Homodimer.</text>
</comment>
<dbReference type="SUPFAM" id="SSF51735">
    <property type="entry name" value="NAD(P)-binding Rossmann-fold domains"/>
    <property type="match status" value="1"/>
</dbReference>
<dbReference type="InterPro" id="IPR000343">
    <property type="entry name" value="4pyrrol_synth_GluRdtase"/>
</dbReference>
<comment type="pathway">
    <text evidence="1 8 12">Porphyrin-containing compound metabolism; protoporphyrin-IX biosynthesis; 5-aminolevulinate from L-glutamyl-tRNA(Glu): step 1/2.</text>
</comment>
<evidence type="ECO:0000256" key="9">
    <source>
        <dbReference type="PIRSR" id="PIRSR000445-1"/>
    </source>
</evidence>
<dbReference type="PANTHER" id="PTHR43013">
    <property type="entry name" value="GLUTAMYL-TRNA REDUCTASE"/>
    <property type="match status" value="1"/>
</dbReference>
<dbReference type="NCBIfam" id="TIGR01035">
    <property type="entry name" value="hemA"/>
    <property type="match status" value="1"/>
</dbReference>
<sequence length="420" mass="47759">MTNDLKLFSISHHKATVLVREKFSLNNLEVKHFLQKLKEVLSIEEAIVLSTCNRVEVYYVSKLSQTTDILKLLCALKCLIPSDQYTQYIDDKEGDDAVEYLFSTGIGVNSLLLGDLQIYGQLKNAYQSATDENMCQAFLHRLMHTFFHFHKRISNETSFKKGISSNGYAAVKVTDEFCTHQPEAKVLIIGLGEMGKDVCQYLQKKEIKNVSITNRSVERSLQINKTFGFEVIDYKQHIDKLSEFDVVITSAHHEKIVYEPTTSKAKSPQLIIDLCSPRTVSPAFNKVGTKVLNIDDLGLQLDETIKLRKAALPDVNVIFQEELIKFNGWLKETYFTPTVLLLKNALEEVRRDSLATFKKEFNSSELEAIERVSNRMIQKIVQLPTLQLKEACKQGNVATLNEALKALFMLEEPSIHTSKI</sequence>
<proteinExistence type="inferred from homology"/>
<comment type="function">
    <text evidence="8">Catalyzes the NADPH-dependent reduction of glutamyl-tRNA(Glu) to glutamate 1-semialdehyde (GSA).</text>
</comment>
<dbReference type="InterPro" id="IPR006151">
    <property type="entry name" value="Shikm_DH/Glu-tRNA_Rdtase"/>
</dbReference>
<dbReference type="InterPro" id="IPR036343">
    <property type="entry name" value="GluRdtase_N_sf"/>
</dbReference>
<feature type="binding site" evidence="8 11">
    <location>
        <begin position="190"/>
        <end position="195"/>
    </location>
    <ligand>
        <name>NADP(+)</name>
        <dbReference type="ChEBI" id="CHEBI:58349"/>
    </ligand>
</feature>
<feature type="domain" description="Glutamyl-tRNA reductase N-terminal" evidence="15">
    <location>
        <begin position="9"/>
        <end position="157"/>
    </location>
</feature>
<dbReference type="SUPFAM" id="SSF69075">
    <property type="entry name" value="Glutamyl tRNA-reductase dimerization domain"/>
    <property type="match status" value="1"/>
</dbReference>
<dbReference type="Pfam" id="PF01488">
    <property type="entry name" value="Shikimate_DH"/>
    <property type="match status" value="1"/>
</dbReference>
<organism evidence="16 17">
    <name type="scientific">Flammeovirga aprica JL-4</name>
    <dbReference type="NCBI Taxonomy" id="694437"/>
    <lineage>
        <taxon>Bacteria</taxon>
        <taxon>Pseudomonadati</taxon>
        <taxon>Bacteroidota</taxon>
        <taxon>Cytophagia</taxon>
        <taxon>Cytophagales</taxon>
        <taxon>Flammeovirgaceae</taxon>
        <taxon>Flammeovirga</taxon>
    </lineage>
</organism>
<dbReference type="InterPro" id="IPR015895">
    <property type="entry name" value="4pyrrol_synth_GluRdtase_N"/>
</dbReference>
<dbReference type="GO" id="GO:0050661">
    <property type="term" value="F:NADP binding"/>
    <property type="evidence" value="ECO:0007669"/>
    <property type="project" value="InterPro"/>
</dbReference>
<comment type="similarity">
    <text evidence="2 8 12">Belongs to the glutamyl-tRNA reductase family.</text>
</comment>
<evidence type="ECO:0000313" key="16">
    <source>
        <dbReference type="EMBL" id="NME70858.1"/>
    </source>
</evidence>
<dbReference type="PANTHER" id="PTHR43013:SF1">
    <property type="entry name" value="GLUTAMYL-TRNA REDUCTASE"/>
    <property type="match status" value="1"/>
</dbReference>
<evidence type="ECO:0000259" key="15">
    <source>
        <dbReference type="Pfam" id="PF05201"/>
    </source>
</evidence>
<keyword evidence="5 8" id="KW-0560">Oxidoreductase</keyword>
<dbReference type="EC" id="1.2.1.70" evidence="3 8"/>
<comment type="catalytic activity">
    <reaction evidence="7 8 12">
        <text>(S)-4-amino-5-oxopentanoate + tRNA(Glu) + NADP(+) = L-glutamyl-tRNA(Glu) + NADPH + H(+)</text>
        <dbReference type="Rhea" id="RHEA:12344"/>
        <dbReference type="Rhea" id="RHEA-COMP:9663"/>
        <dbReference type="Rhea" id="RHEA-COMP:9680"/>
        <dbReference type="ChEBI" id="CHEBI:15378"/>
        <dbReference type="ChEBI" id="CHEBI:57501"/>
        <dbReference type="ChEBI" id="CHEBI:57783"/>
        <dbReference type="ChEBI" id="CHEBI:58349"/>
        <dbReference type="ChEBI" id="CHEBI:78442"/>
        <dbReference type="ChEBI" id="CHEBI:78520"/>
        <dbReference type="EC" id="1.2.1.70"/>
    </reaction>
</comment>
<dbReference type="AlphaFoldDB" id="A0A7X9XBN5"/>
<dbReference type="Proteomes" id="UP000576082">
    <property type="component" value="Unassembled WGS sequence"/>
</dbReference>
<evidence type="ECO:0000256" key="5">
    <source>
        <dbReference type="ARBA" id="ARBA00023002"/>
    </source>
</evidence>
<evidence type="ECO:0000256" key="1">
    <source>
        <dbReference type="ARBA" id="ARBA00005059"/>
    </source>
</evidence>
<comment type="domain">
    <text evidence="8">Possesses an unusual extended V-shaped dimeric structure with each monomer consisting of three distinct domains arranged along a curved 'spinal' alpha-helix. The N-terminal catalytic domain specifically recognizes the glutamate moiety of the substrate. The second domain is the NADPH-binding domain, and the third C-terminal domain is responsible for dimerization.</text>
</comment>
<dbReference type="GO" id="GO:0019353">
    <property type="term" value="P:protoporphyrinogen IX biosynthetic process from glutamate"/>
    <property type="evidence" value="ECO:0007669"/>
    <property type="project" value="TreeGrafter"/>
</dbReference>
<evidence type="ECO:0000256" key="8">
    <source>
        <dbReference type="HAMAP-Rule" id="MF_00087"/>
    </source>
</evidence>
<feature type="binding site" evidence="8 10">
    <location>
        <position position="121"/>
    </location>
    <ligand>
        <name>substrate</name>
    </ligand>
</feature>
<accession>A0A7X9XBN5</accession>
<reference evidence="16 17" key="1">
    <citation type="submission" date="2020-04" db="EMBL/GenBank/DDBJ databases">
        <title>Flammeovirga sp. SR4, a novel species isolated from seawater.</title>
        <authorList>
            <person name="Wang X."/>
        </authorList>
    </citation>
    <scope>NUCLEOTIDE SEQUENCE [LARGE SCALE GENOMIC DNA]</scope>
    <source>
        <strain evidence="16 17">ATCC 23126</strain>
    </source>
</reference>
<dbReference type="Gene3D" id="3.40.50.720">
    <property type="entry name" value="NAD(P)-binding Rossmann-like Domain"/>
    <property type="match status" value="1"/>
</dbReference>
<evidence type="ECO:0000313" key="17">
    <source>
        <dbReference type="Proteomes" id="UP000576082"/>
    </source>
</evidence>
<evidence type="ECO:0000256" key="7">
    <source>
        <dbReference type="ARBA" id="ARBA00047464"/>
    </source>
</evidence>
<comment type="miscellaneous">
    <text evidence="8">During catalysis, the active site Cys acts as a nucleophile attacking the alpha-carbonyl group of tRNA-bound glutamate with the formation of a thioester intermediate between enzyme and glutamate, and the concomitant release of tRNA(Glu). The thioester intermediate is finally reduced by direct hydride transfer from NADPH, to form the product GSA.</text>
</comment>
<protein>
    <recommendedName>
        <fullName evidence="3 8">Glutamyl-tRNA reductase</fullName>
        <shortName evidence="8">GluTR</shortName>
        <ecNumber evidence="3 8">1.2.1.70</ecNumber>
    </recommendedName>
</protein>
<feature type="binding site" evidence="8 10">
    <location>
        <begin position="115"/>
        <end position="117"/>
    </location>
    <ligand>
        <name>substrate</name>
    </ligand>
</feature>
<feature type="domain" description="Quinate/shikimate 5-dehydrogenase/glutamyl-tRNA reductase" evidence="14">
    <location>
        <begin position="182"/>
        <end position="297"/>
    </location>
</feature>
<dbReference type="UniPathway" id="UPA00251">
    <property type="reaction ID" value="UER00316"/>
</dbReference>
<keyword evidence="4 8" id="KW-0521">NADP</keyword>
<dbReference type="InterPro" id="IPR015896">
    <property type="entry name" value="4pyrrol_synth_GluRdtase_dimer"/>
</dbReference>
<feature type="binding site" evidence="8 10">
    <location>
        <position position="110"/>
    </location>
    <ligand>
        <name>substrate</name>
    </ligand>
</feature>
<feature type="active site" description="Nucleophile" evidence="8 9">
    <location>
        <position position="52"/>
    </location>
</feature>
<feature type="domain" description="Tetrapyrrole biosynthesis glutamyl-tRNA reductase dimerisation" evidence="13">
    <location>
        <begin position="317"/>
        <end position="410"/>
    </location>
</feature>
<evidence type="ECO:0000256" key="10">
    <source>
        <dbReference type="PIRSR" id="PIRSR000445-2"/>
    </source>
</evidence>
<evidence type="ECO:0000256" key="11">
    <source>
        <dbReference type="PIRSR" id="PIRSR000445-3"/>
    </source>
</evidence>
<dbReference type="InterPro" id="IPR036291">
    <property type="entry name" value="NAD(P)-bd_dom_sf"/>
</dbReference>
<dbReference type="EMBL" id="JABANE010000076">
    <property type="protein sequence ID" value="NME70858.1"/>
    <property type="molecule type" value="Genomic_DNA"/>
</dbReference>
<dbReference type="SUPFAM" id="SSF69742">
    <property type="entry name" value="Glutamyl tRNA-reductase catalytic, N-terminal domain"/>
    <property type="match status" value="1"/>
</dbReference>
<evidence type="ECO:0000256" key="3">
    <source>
        <dbReference type="ARBA" id="ARBA00012970"/>
    </source>
</evidence>
<evidence type="ECO:0000256" key="6">
    <source>
        <dbReference type="ARBA" id="ARBA00023244"/>
    </source>
</evidence>
<dbReference type="PIRSF" id="PIRSF000445">
    <property type="entry name" value="4pyrrol_synth_GluRdtase"/>
    <property type="match status" value="1"/>
</dbReference>
<keyword evidence="6 8" id="KW-0627">Porphyrin biosynthesis</keyword>
<evidence type="ECO:0000259" key="14">
    <source>
        <dbReference type="Pfam" id="PF01488"/>
    </source>
</evidence>
<dbReference type="HAMAP" id="MF_00087">
    <property type="entry name" value="Glu_tRNA_reductase"/>
    <property type="match status" value="1"/>
</dbReference>
<dbReference type="Pfam" id="PF00745">
    <property type="entry name" value="GlutR_dimer"/>
    <property type="match status" value="1"/>
</dbReference>
<evidence type="ECO:0000256" key="2">
    <source>
        <dbReference type="ARBA" id="ARBA00005916"/>
    </source>
</evidence>
<dbReference type="RefSeq" id="WP_169659086.1">
    <property type="nucleotide sequence ID" value="NZ_JABANE010000076.1"/>
</dbReference>
<comment type="caution">
    <text evidence="8">Lacks conserved residue(s) required for the propagation of feature annotation.</text>
</comment>
<keyword evidence="17" id="KW-1185">Reference proteome</keyword>
<gene>
    <name evidence="8 16" type="primary">hemA</name>
    <name evidence="16" type="ORF">HHU12_22985</name>
</gene>